<dbReference type="EMBL" id="BPQB01000051">
    <property type="protein sequence ID" value="GJE95701.1"/>
    <property type="molecule type" value="Genomic_DNA"/>
</dbReference>
<evidence type="ECO:0000313" key="3">
    <source>
        <dbReference type="Proteomes" id="UP000703269"/>
    </source>
</evidence>
<name>A0A9P3GJ28_9APHY</name>
<reference evidence="2 3" key="1">
    <citation type="submission" date="2021-08" db="EMBL/GenBank/DDBJ databases">
        <title>Draft Genome Sequence of Phanerochaete sordida strain YK-624.</title>
        <authorList>
            <person name="Mori T."/>
            <person name="Dohra H."/>
            <person name="Suzuki T."/>
            <person name="Kawagishi H."/>
            <person name="Hirai H."/>
        </authorList>
    </citation>
    <scope>NUCLEOTIDE SEQUENCE [LARGE SCALE GENOMIC DNA]</scope>
    <source>
        <strain evidence="2 3">YK-624</strain>
    </source>
</reference>
<evidence type="ECO:0000313" key="2">
    <source>
        <dbReference type="EMBL" id="GJE95701.1"/>
    </source>
</evidence>
<comment type="caution">
    <text evidence="2">The sequence shown here is derived from an EMBL/GenBank/DDBJ whole genome shotgun (WGS) entry which is preliminary data.</text>
</comment>
<protein>
    <submittedName>
        <fullName evidence="2">Uncharacterized protein</fullName>
    </submittedName>
</protein>
<evidence type="ECO:0000256" key="1">
    <source>
        <dbReference type="SAM" id="MobiDB-lite"/>
    </source>
</evidence>
<feature type="region of interest" description="Disordered" evidence="1">
    <location>
        <begin position="35"/>
        <end position="92"/>
    </location>
</feature>
<dbReference type="AlphaFoldDB" id="A0A9P3GJ28"/>
<sequence length="310" mass="33863">MVSPLTSRCDRTSRGAQIGISPRAGVIVRRIRASCPGQAEGTRRPAAPGTTPPFGRRLGRNLRRERQSAGRARGQRHDAGGGHLSRVPETCPARRRRVMRPWRRGTLWSAPEVRGAAARGLHAIVATADSLARLLDCIRSGTASPMTRCGKVPRRSRTCDMERVRLAVERLVQGCGAESDIWCSALLFLKGLHSFGATTPRISETAKHARPMRPSLAVRGGLVHPMPAKISFPGSTSNLSDLDAARRSAWPRPQVRFPGLLRSPPTNIRRRRDEEPLGSLAIGPQVRSLSGLPPNEQLFVRSGRLSHLRA</sequence>
<feature type="region of interest" description="Disordered" evidence="1">
    <location>
        <begin position="255"/>
        <end position="277"/>
    </location>
</feature>
<organism evidence="2 3">
    <name type="scientific">Phanerochaete sordida</name>
    <dbReference type="NCBI Taxonomy" id="48140"/>
    <lineage>
        <taxon>Eukaryota</taxon>
        <taxon>Fungi</taxon>
        <taxon>Dikarya</taxon>
        <taxon>Basidiomycota</taxon>
        <taxon>Agaricomycotina</taxon>
        <taxon>Agaricomycetes</taxon>
        <taxon>Polyporales</taxon>
        <taxon>Phanerochaetaceae</taxon>
        <taxon>Phanerochaete</taxon>
    </lineage>
</organism>
<feature type="compositionally biased region" description="Low complexity" evidence="1">
    <location>
        <begin position="44"/>
        <end position="56"/>
    </location>
</feature>
<gene>
    <name evidence="2" type="ORF">PsYK624_118870</name>
</gene>
<proteinExistence type="predicted"/>
<accession>A0A9P3GJ28</accession>
<keyword evidence="3" id="KW-1185">Reference proteome</keyword>
<dbReference type="Proteomes" id="UP000703269">
    <property type="component" value="Unassembled WGS sequence"/>
</dbReference>